<dbReference type="AlphaFoldDB" id="A0A426Y515"/>
<evidence type="ECO:0000313" key="2">
    <source>
        <dbReference type="Proteomes" id="UP000287651"/>
    </source>
</evidence>
<comment type="caution">
    <text evidence="1">The sequence shown here is derived from an EMBL/GenBank/DDBJ whole genome shotgun (WGS) entry which is preliminary data.</text>
</comment>
<evidence type="ECO:0000313" key="1">
    <source>
        <dbReference type="EMBL" id="RRT46869.1"/>
    </source>
</evidence>
<dbReference type="Proteomes" id="UP000287651">
    <property type="component" value="Unassembled WGS sequence"/>
</dbReference>
<organism evidence="1 2">
    <name type="scientific">Ensete ventricosum</name>
    <name type="common">Abyssinian banana</name>
    <name type="synonym">Musa ensete</name>
    <dbReference type="NCBI Taxonomy" id="4639"/>
    <lineage>
        <taxon>Eukaryota</taxon>
        <taxon>Viridiplantae</taxon>
        <taxon>Streptophyta</taxon>
        <taxon>Embryophyta</taxon>
        <taxon>Tracheophyta</taxon>
        <taxon>Spermatophyta</taxon>
        <taxon>Magnoliopsida</taxon>
        <taxon>Liliopsida</taxon>
        <taxon>Zingiberales</taxon>
        <taxon>Musaceae</taxon>
        <taxon>Ensete</taxon>
    </lineage>
</organism>
<dbReference type="EMBL" id="AMZH03014897">
    <property type="protein sequence ID" value="RRT46869.1"/>
    <property type="molecule type" value="Genomic_DNA"/>
</dbReference>
<name>A0A426Y515_ENSVE</name>
<reference evidence="1 2" key="1">
    <citation type="journal article" date="2014" name="Agronomy (Basel)">
        <title>A Draft Genome Sequence for Ensete ventricosum, the Drought-Tolerant Tree Against Hunger.</title>
        <authorList>
            <person name="Harrison J."/>
            <person name="Moore K.A."/>
            <person name="Paszkiewicz K."/>
            <person name="Jones T."/>
            <person name="Grant M."/>
            <person name="Ambacheew D."/>
            <person name="Muzemil S."/>
            <person name="Studholme D.J."/>
        </authorList>
    </citation>
    <scope>NUCLEOTIDE SEQUENCE [LARGE SCALE GENOMIC DNA]</scope>
</reference>
<sequence length="73" mass="8337">MDTAHTGRYILVRPLAEMRTACYRAVPLIGAVSVPLSPEIGRRRGRRTWSQRCSPDPFACVIRRPRDLEERGD</sequence>
<gene>
    <name evidence="1" type="ORF">B296_00054137</name>
</gene>
<accession>A0A426Y515</accession>
<feature type="non-terminal residue" evidence="1">
    <location>
        <position position="73"/>
    </location>
</feature>
<proteinExistence type="predicted"/>
<protein>
    <submittedName>
        <fullName evidence="1">Uncharacterized protein</fullName>
    </submittedName>
</protein>